<evidence type="ECO:0000256" key="1">
    <source>
        <dbReference type="SAM" id="Phobius"/>
    </source>
</evidence>
<organism evidence="2 3">
    <name type="scientific">Mycetocola reblochoni</name>
    <dbReference type="NCBI Taxonomy" id="331618"/>
    <lineage>
        <taxon>Bacteria</taxon>
        <taxon>Bacillati</taxon>
        <taxon>Actinomycetota</taxon>
        <taxon>Actinomycetes</taxon>
        <taxon>Micrococcales</taxon>
        <taxon>Microbacteriaceae</taxon>
        <taxon>Mycetocola</taxon>
    </lineage>
</organism>
<dbReference type="EMBL" id="RCUW01000005">
    <property type="protein sequence ID" value="RLP69245.1"/>
    <property type="molecule type" value="Genomic_DNA"/>
</dbReference>
<feature type="transmembrane region" description="Helical" evidence="1">
    <location>
        <begin position="18"/>
        <end position="37"/>
    </location>
</feature>
<protein>
    <submittedName>
        <fullName evidence="2">DUF2568 domain-containing protein</fullName>
    </submittedName>
</protein>
<gene>
    <name evidence="2" type="ORF">D9V30_07995</name>
</gene>
<dbReference type="Pfam" id="PF10823">
    <property type="entry name" value="DUF2568"/>
    <property type="match status" value="1"/>
</dbReference>
<evidence type="ECO:0000313" key="2">
    <source>
        <dbReference type="EMBL" id="RLP69245.1"/>
    </source>
</evidence>
<keyword evidence="1" id="KW-1133">Transmembrane helix</keyword>
<keyword evidence="1" id="KW-0812">Transmembrane</keyword>
<dbReference type="InterPro" id="IPR021214">
    <property type="entry name" value="DUF2568"/>
</dbReference>
<accession>A0A3L6ZNL2</accession>
<proteinExistence type="predicted"/>
<keyword evidence="1" id="KW-0472">Membrane</keyword>
<sequence>MSVPAAPSPAPRGSIVDVLRVLIELIAVVVLAVWGFSEWAFPLNIVVGLGAPVLAVLLWALFLSPRPVLRTELYLRSLVEIALYVAAAAALWSLGLPVVAVVYLLVASALGLWSGLRRLR</sequence>
<dbReference type="Proteomes" id="UP000275395">
    <property type="component" value="Unassembled WGS sequence"/>
</dbReference>
<reference evidence="2 3" key="1">
    <citation type="submission" date="2018-10" db="EMBL/GenBank/DDBJ databases">
        <authorList>
            <person name="Li J."/>
        </authorList>
    </citation>
    <scope>NUCLEOTIDE SEQUENCE [LARGE SCALE GENOMIC DNA]</scope>
    <source>
        <strain evidence="2 3">JCM 30549</strain>
    </source>
</reference>
<feature type="transmembrane region" description="Helical" evidence="1">
    <location>
        <begin position="98"/>
        <end position="116"/>
    </location>
</feature>
<feature type="transmembrane region" description="Helical" evidence="1">
    <location>
        <begin position="43"/>
        <end position="61"/>
    </location>
</feature>
<dbReference type="AlphaFoldDB" id="A0A3L6ZNL2"/>
<evidence type="ECO:0000313" key="3">
    <source>
        <dbReference type="Proteomes" id="UP000275395"/>
    </source>
</evidence>
<comment type="caution">
    <text evidence="2">The sequence shown here is derived from an EMBL/GenBank/DDBJ whole genome shotgun (WGS) entry which is preliminary data.</text>
</comment>
<name>A0A3L6ZNL2_9MICO</name>